<evidence type="ECO:0000313" key="2">
    <source>
        <dbReference type="Proteomes" id="UP001143545"/>
    </source>
</evidence>
<proteinExistence type="predicted"/>
<dbReference type="EMBL" id="BRVP01000010">
    <property type="protein sequence ID" value="GLB52739.1"/>
    <property type="molecule type" value="Genomic_DNA"/>
</dbReference>
<dbReference type="AlphaFoldDB" id="A0A9W6B7N6"/>
<keyword evidence="2" id="KW-1185">Reference proteome</keyword>
<reference evidence="1" key="1">
    <citation type="submission" date="2022-07" db="EMBL/GenBank/DDBJ databases">
        <title>Taxonomy of Novel Oxalotrophic and Methylotrophic Bacteria.</title>
        <authorList>
            <person name="Sahin N."/>
            <person name="Tani A."/>
        </authorList>
    </citation>
    <scope>NUCLEOTIDE SEQUENCE</scope>
    <source>
        <strain evidence="1">AM327</strain>
    </source>
</reference>
<protein>
    <submittedName>
        <fullName evidence="1">Uncharacterized protein</fullName>
    </submittedName>
</protein>
<dbReference type="Proteomes" id="UP001143545">
    <property type="component" value="Unassembled WGS sequence"/>
</dbReference>
<dbReference type="InterPro" id="IPR021457">
    <property type="entry name" value="DUF3108"/>
</dbReference>
<sequence>MKQFLILGVALLVTTHSFGQKRITPGDKRIISQRVQNEHYAMLWSMVKGDTITELGKVLTEIKVLDEKVLFRNEIKRNGTNDKFVDSTIVSLPDMAPIYHFSDNAKREIVINYGENVEGYYIDKSKKEKLILEGQYPSSFDSSMYPQLIRCLPLSQNYTADLLIFNFDPEHITDVVNAYIKSTSAAVLNNVRVWDVTVKSDISDTQTHYYIDSKTYEILKIQVSMPNDTYMIMERIK</sequence>
<dbReference type="RefSeq" id="WP_281754216.1">
    <property type="nucleotide sequence ID" value="NZ_BRVP01000010.1"/>
</dbReference>
<evidence type="ECO:0000313" key="1">
    <source>
        <dbReference type="EMBL" id="GLB52739.1"/>
    </source>
</evidence>
<comment type="caution">
    <text evidence="1">The sequence shown here is derived from an EMBL/GenBank/DDBJ whole genome shotgun (WGS) entry which is preliminary data.</text>
</comment>
<organism evidence="1 2">
    <name type="scientific">Neptunitalea chrysea</name>
    <dbReference type="NCBI Taxonomy" id="1647581"/>
    <lineage>
        <taxon>Bacteria</taxon>
        <taxon>Pseudomonadati</taxon>
        <taxon>Bacteroidota</taxon>
        <taxon>Flavobacteriia</taxon>
        <taxon>Flavobacteriales</taxon>
        <taxon>Flavobacteriaceae</taxon>
        <taxon>Neptunitalea</taxon>
    </lineage>
</organism>
<dbReference type="Pfam" id="PF11306">
    <property type="entry name" value="DUF3108"/>
    <property type="match status" value="1"/>
</dbReference>
<name>A0A9W6B7N6_9FLAO</name>
<accession>A0A9W6B7N6</accession>
<gene>
    <name evidence="1" type="ORF">NBRC110019_17790</name>
</gene>